<comment type="similarity">
    <text evidence="1">Belongs to the cyclin family. Cyclin U/P subfamily.</text>
</comment>
<dbReference type="Gramene" id="rna-gnl|WGS:NBSK|LSAT_3X43761_mrna">
    <property type="protein sequence ID" value="cds-PLY91422.1"/>
    <property type="gene ID" value="gene-LSAT_3X43761"/>
</dbReference>
<evidence type="ECO:0000256" key="3">
    <source>
        <dbReference type="ARBA" id="ARBA00023127"/>
    </source>
</evidence>
<evidence type="ECO:0000313" key="7">
    <source>
        <dbReference type="EMBL" id="KAJ0215874.1"/>
    </source>
</evidence>
<sequence length="233" mass="26149">MLAISVTDDGQNRLPEQSEQDPSTPRVLSILSVVLERLVNRNEILSLSSGGGVPARLGKNLEAFHGVRPPAITIAKYLDRIYKYTNCSPACFVVGYVYIDRLVHRHPGSLVVRLNVHRLLVTSIMVAAKILDDVHYNNAFYARVGGVTNAELNRLEVEFLFMLDFELTVTSRVFESYCLHLEREMILWNGTTTLKIERRIHTTNTIEDIAEIPIEEDMESFSSTLSNGNGGLT</sequence>
<dbReference type="PANTHER" id="PTHR15615:SF121">
    <property type="entry name" value="CYCLIN-U1-1"/>
    <property type="match status" value="1"/>
</dbReference>
<dbReference type="PIRSF" id="PIRSF027110">
    <property type="entry name" value="PREG"/>
    <property type="match status" value="1"/>
</dbReference>
<evidence type="ECO:0000256" key="4">
    <source>
        <dbReference type="ARBA" id="ARBA00023306"/>
    </source>
</evidence>
<evidence type="ECO:0000256" key="5">
    <source>
        <dbReference type="PIRNR" id="PIRNR027110"/>
    </source>
</evidence>
<comment type="caution">
    <text evidence="7">The sequence shown here is derived from an EMBL/GenBank/DDBJ whole genome shotgun (WGS) entry which is preliminary data.</text>
</comment>
<dbReference type="CDD" id="cd20604">
    <property type="entry name" value="CYCLIN_AtCycU-like"/>
    <property type="match status" value="1"/>
</dbReference>
<evidence type="ECO:0000256" key="2">
    <source>
        <dbReference type="ARBA" id="ARBA00022618"/>
    </source>
</evidence>
<dbReference type="Gene3D" id="1.10.472.10">
    <property type="entry name" value="Cyclin-like"/>
    <property type="match status" value="1"/>
</dbReference>
<organism evidence="7 8">
    <name type="scientific">Lactuca sativa</name>
    <name type="common">Garden lettuce</name>
    <dbReference type="NCBI Taxonomy" id="4236"/>
    <lineage>
        <taxon>Eukaryota</taxon>
        <taxon>Viridiplantae</taxon>
        <taxon>Streptophyta</taxon>
        <taxon>Embryophyta</taxon>
        <taxon>Tracheophyta</taxon>
        <taxon>Spermatophyta</taxon>
        <taxon>Magnoliopsida</taxon>
        <taxon>eudicotyledons</taxon>
        <taxon>Gunneridae</taxon>
        <taxon>Pentapetalae</taxon>
        <taxon>asterids</taxon>
        <taxon>campanulids</taxon>
        <taxon>Asterales</taxon>
        <taxon>Asteraceae</taxon>
        <taxon>Cichorioideae</taxon>
        <taxon>Cichorieae</taxon>
        <taxon>Lactucinae</taxon>
        <taxon>Lactuca</taxon>
    </lineage>
</organism>
<dbReference type="AlphaFoldDB" id="A0A9R1XK81"/>
<dbReference type="InterPro" id="IPR013922">
    <property type="entry name" value="Cyclin_PHO80-like"/>
</dbReference>
<feature type="region of interest" description="Disordered" evidence="6">
    <location>
        <begin position="1"/>
        <end position="23"/>
    </location>
</feature>
<keyword evidence="4" id="KW-0131">Cell cycle</keyword>
<dbReference type="InterPro" id="IPR036915">
    <property type="entry name" value="Cyclin-like_sf"/>
</dbReference>
<reference evidence="7 8" key="1">
    <citation type="journal article" date="2017" name="Nat. Commun.">
        <title>Genome assembly with in vitro proximity ligation data and whole-genome triplication in lettuce.</title>
        <authorList>
            <person name="Reyes-Chin-Wo S."/>
            <person name="Wang Z."/>
            <person name="Yang X."/>
            <person name="Kozik A."/>
            <person name="Arikit S."/>
            <person name="Song C."/>
            <person name="Xia L."/>
            <person name="Froenicke L."/>
            <person name="Lavelle D.O."/>
            <person name="Truco M.J."/>
            <person name="Xia R."/>
            <person name="Zhu S."/>
            <person name="Xu C."/>
            <person name="Xu H."/>
            <person name="Xu X."/>
            <person name="Cox K."/>
            <person name="Korf I."/>
            <person name="Meyers B.C."/>
            <person name="Michelmore R.W."/>
        </authorList>
    </citation>
    <scope>NUCLEOTIDE SEQUENCE [LARGE SCALE GENOMIC DNA]</scope>
    <source>
        <strain evidence="8">cv. Salinas</strain>
        <tissue evidence="7">Seedlings</tissue>
    </source>
</reference>
<feature type="compositionally biased region" description="Polar residues" evidence="6">
    <location>
        <begin position="14"/>
        <end position="23"/>
    </location>
</feature>
<dbReference type="EMBL" id="NBSK02000003">
    <property type="protein sequence ID" value="KAJ0215874.1"/>
    <property type="molecule type" value="Genomic_DNA"/>
</dbReference>
<keyword evidence="8" id="KW-1185">Reference proteome</keyword>
<dbReference type="SUPFAM" id="SSF47954">
    <property type="entry name" value="Cyclin-like"/>
    <property type="match status" value="1"/>
</dbReference>
<evidence type="ECO:0000256" key="6">
    <source>
        <dbReference type="SAM" id="MobiDB-lite"/>
    </source>
</evidence>
<gene>
    <name evidence="7" type="ORF">LSAT_V11C300119150</name>
</gene>
<evidence type="ECO:0000313" key="8">
    <source>
        <dbReference type="Proteomes" id="UP000235145"/>
    </source>
</evidence>
<dbReference type="PANTHER" id="PTHR15615">
    <property type="match status" value="1"/>
</dbReference>
<accession>A0A9R1XK81</accession>
<evidence type="ECO:0000256" key="1">
    <source>
        <dbReference type="ARBA" id="ARBA00007215"/>
    </source>
</evidence>
<proteinExistence type="inferred from homology"/>
<keyword evidence="2" id="KW-0132">Cell division</keyword>
<protein>
    <recommendedName>
        <fullName evidence="5">Cyclin</fullName>
    </recommendedName>
</protein>
<dbReference type="OrthoDB" id="337735at2759"/>
<dbReference type="GO" id="GO:0051301">
    <property type="term" value="P:cell division"/>
    <property type="evidence" value="ECO:0007669"/>
    <property type="project" value="UniProtKB-UniRule"/>
</dbReference>
<dbReference type="InterPro" id="IPR012389">
    <property type="entry name" value="Cyclin_P/U"/>
</dbReference>
<dbReference type="GO" id="GO:0019901">
    <property type="term" value="F:protein kinase binding"/>
    <property type="evidence" value="ECO:0007669"/>
    <property type="project" value="UniProtKB-UniRule"/>
</dbReference>
<keyword evidence="3 5" id="KW-0195">Cyclin</keyword>
<dbReference type="Proteomes" id="UP000235145">
    <property type="component" value="Unassembled WGS sequence"/>
</dbReference>
<dbReference type="Pfam" id="PF08613">
    <property type="entry name" value="Cyclin"/>
    <property type="match status" value="1"/>
</dbReference>
<name>A0A9R1XK81_LACSA</name>